<name>A0A1D3RKS6_9CAUD</name>
<evidence type="ECO:0000313" key="7">
    <source>
        <dbReference type="Proteomes" id="UP000279601"/>
    </source>
</evidence>
<dbReference type="InterPro" id="IPR034695">
    <property type="entry name" value="BP10_T4"/>
</dbReference>
<dbReference type="RefSeq" id="YP_010091774.1">
    <property type="nucleotide sequence ID" value="NC_055726.1"/>
</dbReference>
<dbReference type="InterPro" id="IPR027411">
    <property type="entry name" value="Gp9/Gp10_mid_dom_sf"/>
</dbReference>
<feature type="domain" description="Baseplate structural protein Gp9/Gp10 N-terminal" evidence="2">
    <location>
        <begin position="2"/>
        <end position="153"/>
    </location>
</feature>
<sequence length="602" mass="66152">MKQDIKIGQAVDDGSGDYLRKGGQKINDNFDELYYELGDGDVPFAAGAWKNHKTSTAATLNAEWGKAYVLDTSTGRLNVRLPKGTANDYNKVIRLRDVYATWQVNPITIIPGSGDTLKGDSRPREIRTQFADLEMVYCPPGRWEYVENKQINRISNSELSTVVRKEFLVKTNGQTDFPDVFSGTEYNIGNTQVFHRGNILYYGEKFSATDSDFGSIGPNGTRVALDGKSIKLKNPANAGDTVIVVSYLDGISQFRSSYNRRSVTLRDSSKTNQTSIEGSLLVDDLKTLRYFPLSAFGIDSFSPVNHQSMEVRFNGILQNEAGTAGLPLARCIDAIADDAFTCQALGGTWQNSKLDYVLDIDDNNKLVGIETDREMEDGDIITLTWYNNQIGTVMELEDIIAETDTKYVSKGEVLNLTGQVRITDQNKPGWPNVAPEPAAAVEVNNVQNLFDLVYPIGTIYENAVNPNNPATYMGFGTWVLWGQGKVVAGWNNDTTDPNVAMNNNDLDVNGNPSHTAGGTGGVISNELENAQIPASQTTEKVLVVDPNGPIVVGGCQFDPDEQGPAYTKYRESVANINPTHTPPKSVTNIQPYVTAYRWLRVS</sequence>
<keyword evidence="1" id="KW-1226">Viral baseplate protein</keyword>
<dbReference type="InterPro" id="IPR008987">
    <property type="entry name" value="Baseplate_struct_prot_Gp9/10_N"/>
</dbReference>
<dbReference type="InterPro" id="IPR056391">
    <property type="entry name" value="Baseplate_gp9_C"/>
</dbReference>
<dbReference type="KEGG" id="vg:65109307"/>
<dbReference type="InterPro" id="IPR054430">
    <property type="entry name" value="Gp10_D3"/>
</dbReference>
<feature type="domain" description="Baseplate structural protein Gp10 C-terminal" evidence="3">
    <location>
        <begin position="449"/>
        <end position="601"/>
    </location>
</feature>
<dbReference type="GO" id="GO:0098025">
    <property type="term" value="C:virus tail, baseplate"/>
    <property type="evidence" value="ECO:0007669"/>
    <property type="project" value="UniProtKB-UniRule"/>
</dbReference>
<feature type="disulfide bond" description="Interchain; alternate" evidence="1">
    <location>
        <position position="555"/>
    </location>
</feature>
<keyword evidence="1" id="KW-1245">Viral tail assembly</keyword>
<keyword evidence="1" id="KW-1188">Viral release from host cell</keyword>
<dbReference type="Gene3D" id="2.60.120.640">
    <property type="entry name" value="gp9"/>
    <property type="match status" value="1"/>
</dbReference>
<dbReference type="Pfam" id="PF22670">
    <property type="entry name" value="Gp10_D3"/>
    <property type="match status" value="1"/>
</dbReference>
<dbReference type="Pfam" id="PF23618">
    <property type="entry name" value="T4_gp9_10_C"/>
    <property type="match status" value="1"/>
</dbReference>
<dbReference type="HAMAP" id="MF_04106">
    <property type="entry name" value="BP10_T4"/>
    <property type="match status" value="1"/>
</dbReference>
<evidence type="ECO:0000313" key="6">
    <source>
        <dbReference type="EMBL" id="SCN45852.1"/>
    </source>
</evidence>
<dbReference type="GO" id="GO:0098003">
    <property type="term" value="P:viral tail assembly"/>
    <property type="evidence" value="ECO:0007669"/>
    <property type="project" value="UniProtKB-KW"/>
</dbReference>
<evidence type="ECO:0000259" key="5">
    <source>
        <dbReference type="Pfam" id="PF23618"/>
    </source>
</evidence>
<protein>
    <recommendedName>
        <fullName evidence="1">Baseplate wedge protein gp10</fullName>
    </recommendedName>
</protein>
<reference evidence="7" key="1">
    <citation type="submission" date="2016-09" db="EMBL/GenBank/DDBJ databases">
        <authorList>
            <person name="Kajsik M."/>
        </authorList>
    </citation>
    <scope>NUCLEOTIDE SEQUENCE [LARGE SCALE GENOMIC DNA]</scope>
</reference>
<feature type="domain" description="Baseplate protein gp9-like C-terminal" evidence="5">
    <location>
        <begin position="158"/>
        <end position="265"/>
    </location>
</feature>
<dbReference type="GeneID" id="65109307"/>
<keyword evidence="1" id="KW-1015">Disulfide bond</keyword>
<dbReference type="Gene3D" id="1.20.5.960">
    <property type="entry name" value="Bacteriophage t4 gene product 9 (gp9)"/>
    <property type="match status" value="1"/>
</dbReference>
<dbReference type="GO" id="GO:0019076">
    <property type="term" value="P:viral release from host cell"/>
    <property type="evidence" value="ECO:0007669"/>
    <property type="project" value="InterPro"/>
</dbReference>
<keyword evidence="7" id="KW-1185">Reference proteome</keyword>
<evidence type="ECO:0000259" key="3">
    <source>
        <dbReference type="Pfam" id="PF21939"/>
    </source>
</evidence>
<comment type="subunit">
    <text evidence="1">Homotrimer; disulfide-linked. Heteromultimer with gp7; a gp10 molecule is disulfide-linked to gp7 and the other two remaining gp10 molecules form a disulfide bond.</text>
</comment>
<dbReference type="Pfam" id="PF21939">
    <property type="entry name" value="Gp10_C"/>
    <property type="match status" value="1"/>
</dbReference>
<comment type="induction">
    <text evidence="1">Expressed in the late phase of the viral replicative cycle.</text>
</comment>
<dbReference type="EMBL" id="LT614807">
    <property type="protein sequence ID" value="SCN45852.1"/>
    <property type="molecule type" value="Genomic_DNA"/>
</dbReference>
<comment type="similarity">
    <text evidence="1">Belongs to the T4likevirus baseplate wedge protein gp10 family.</text>
</comment>
<feature type="domain" description="Baseplate wedge protein gp10" evidence="4">
    <location>
        <begin position="267"/>
        <end position="388"/>
    </location>
</feature>
<comment type="function">
    <text evidence="1">Baseplate protein. Involved in the tail assembly.</text>
</comment>
<keyword evidence="1" id="KW-1227">Viral tail protein</keyword>
<evidence type="ECO:0000256" key="1">
    <source>
        <dbReference type="HAMAP-Rule" id="MF_04106"/>
    </source>
</evidence>
<keyword evidence="1" id="KW-0426">Late protein</keyword>
<comment type="subcellular location">
    <subcellularLocation>
        <location evidence="1">Virion</location>
    </subcellularLocation>
    <text evidence="1">Present in the baseplate.</text>
</comment>
<dbReference type="Proteomes" id="UP000279601">
    <property type="component" value="Segment"/>
</dbReference>
<dbReference type="SUPFAM" id="SSF50017">
    <property type="entry name" value="gp9"/>
    <property type="match status" value="1"/>
</dbReference>
<proteinExistence type="evidence at transcript level"/>
<evidence type="ECO:0000259" key="2">
    <source>
        <dbReference type="Pfam" id="PF07880"/>
    </source>
</evidence>
<dbReference type="Pfam" id="PF07880">
    <property type="entry name" value="T4_gp9_10_N"/>
    <property type="match status" value="1"/>
</dbReference>
<dbReference type="InterPro" id="IPR053827">
    <property type="entry name" value="Gp10_C"/>
</dbReference>
<feature type="disulfide bond" description="Interchain (with GP7); alternate" evidence="1">
    <location>
        <position position="555"/>
    </location>
</feature>
<evidence type="ECO:0000259" key="4">
    <source>
        <dbReference type="Pfam" id="PF22670"/>
    </source>
</evidence>
<accession>A0A1D3RKS6</accession>
<organism evidence="6 7">
    <name type="scientific">Cronobacter phage Pet-CM3-4</name>
    <dbReference type="NCBI Taxonomy" id="1892569"/>
    <lineage>
        <taxon>Viruses</taxon>
        <taxon>Duplodnaviria</taxon>
        <taxon>Heunggongvirae</taxon>
        <taxon>Uroviricota</taxon>
        <taxon>Caudoviricetes</taxon>
        <taxon>Pantevenvirales</taxon>
        <taxon>Straboviridae</taxon>
        <taxon>Tevenvirinae</taxon>
        <taxon>Karamvirus</taxon>
        <taxon>Karamvirus petcm34</taxon>
    </lineage>
</organism>
<dbReference type="InterPro" id="IPR036240">
    <property type="entry name" value="Gp9-like_sf"/>
</dbReference>
<keyword evidence="1" id="KW-0946">Virion</keyword>